<dbReference type="EMBL" id="LASV01000747">
    <property type="protein sequence ID" value="KKA16624.1"/>
    <property type="molecule type" value="Genomic_DNA"/>
</dbReference>
<keyword evidence="4 6" id="KW-0456">Lyase</keyword>
<dbReference type="GO" id="GO:0008869">
    <property type="term" value="F:galactonate dehydratase activity"/>
    <property type="evidence" value="ECO:0007669"/>
    <property type="project" value="UniProtKB-EC"/>
</dbReference>
<evidence type="ECO:0000256" key="2">
    <source>
        <dbReference type="ARBA" id="ARBA00022723"/>
    </source>
</evidence>
<dbReference type="GO" id="GO:0009063">
    <property type="term" value="P:amino acid catabolic process"/>
    <property type="evidence" value="ECO:0007669"/>
    <property type="project" value="InterPro"/>
</dbReference>
<dbReference type="SUPFAM" id="SSF51604">
    <property type="entry name" value="Enolase C-terminal domain-like"/>
    <property type="match status" value="1"/>
</dbReference>
<keyword evidence="2" id="KW-0479">Metal-binding</keyword>
<evidence type="ECO:0000313" key="6">
    <source>
        <dbReference type="EMBL" id="KKA16624.1"/>
    </source>
</evidence>
<dbReference type="Proteomes" id="UP000053958">
    <property type="component" value="Unassembled WGS sequence"/>
</dbReference>
<dbReference type="SMART" id="SM00922">
    <property type="entry name" value="MR_MLE"/>
    <property type="match status" value="1"/>
</dbReference>
<gene>
    <name evidence="6" type="ORF">T310_9742</name>
</gene>
<name>A0A0F4YEQ1_RASE3</name>
<dbReference type="SFLD" id="SFLDG00179">
    <property type="entry name" value="mandelate_racemase"/>
    <property type="match status" value="1"/>
</dbReference>
<dbReference type="GeneID" id="25321672"/>
<dbReference type="RefSeq" id="XP_013323236.1">
    <property type="nucleotide sequence ID" value="XM_013467782.1"/>
</dbReference>
<dbReference type="NCBIfam" id="NF010624">
    <property type="entry name" value="PRK14017.1"/>
    <property type="match status" value="1"/>
</dbReference>
<evidence type="ECO:0000256" key="3">
    <source>
        <dbReference type="ARBA" id="ARBA00022842"/>
    </source>
</evidence>
<dbReference type="InterPro" id="IPR036849">
    <property type="entry name" value="Enolase-like_C_sf"/>
</dbReference>
<dbReference type="PANTHER" id="PTHR48080:SF2">
    <property type="entry name" value="D-GALACTONATE DEHYDRATASE"/>
    <property type="match status" value="1"/>
</dbReference>
<dbReference type="SFLD" id="SFLDS00001">
    <property type="entry name" value="Enolase"/>
    <property type="match status" value="1"/>
</dbReference>
<dbReference type="SUPFAM" id="SSF54826">
    <property type="entry name" value="Enolase N-terminal domain-like"/>
    <property type="match status" value="1"/>
</dbReference>
<dbReference type="SFLD" id="SFLDF00003">
    <property type="entry name" value="D-galactonate_dehydratase"/>
    <property type="match status" value="1"/>
</dbReference>
<reference evidence="6 7" key="1">
    <citation type="submission" date="2015-04" db="EMBL/GenBank/DDBJ databases">
        <authorList>
            <person name="Heijne W.H."/>
            <person name="Fedorova N.D."/>
            <person name="Nierman W.C."/>
            <person name="Vollebregt A.W."/>
            <person name="Zhao Z."/>
            <person name="Wu L."/>
            <person name="Kumar M."/>
            <person name="Stam H."/>
            <person name="van den Berg M.A."/>
            <person name="Pel H.J."/>
        </authorList>
    </citation>
    <scope>NUCLEOTIDE SEQUENCE [LARGE SCALE GENOMIC DNA]</scope>
    <source>
        <strain evidence="6 7">CBS 393.64</strain>
    </source>
</reference>
<dbReference type="InterPro" id="IPR023592">
    <property type="entry name" value="Galactonate_deHydtase"/>
</dbReference>
<comment type="caution">
    <text evidence="6">The sequence shown here is derived from an EMBL/GenBank/DDBJ whole genome shotgun (WGS) entry which is preliminary data.</text>
</comment>
<dbReference type="Pfam" id="PF02746">
    <property type="entry name" value="MR_MLE_N"/>
    <property type="match status" value="1"/>
</dbReference>
<dbReference type="PANTHER" id="PTHR48080">
    <property type="entry name" value="D-GALACTONATE DEHYDRATASE-RELATED"/>
    <property type="match status" value="1"/>
</dbReference>
<dbReference type="CDD" id="cd03325">
    <property type="entry name" value="D-galactonate_dehydratase"/>
    <property type="match status" value="1"/>
</dbReference>
<evidence type="ECO:0000256" key="1">
    <source>
        <dbReference type="ARBA" id="ARBA00001946"/>
    </source>
</evidence>
<dbReference type="InterPro" id="IPR029065">
    <property type="entry name" value="Enolase_C-like"/>
</dbReference>
<accession>A0A0F4YEQ1</accession>
<evidence type="ECO:0000256" key="4">
    <source>
        <dbReference type="ARBA" id="ARBA00023239"/>
    </source>
</evidence>
<evidence type="ECO:0000259" key="5">
    <source>
        <dbReference type="SMART" id="SM00922"/>
    </source>
</evidence>
<proteinExistence type="predicted"/>
<dbReference type="Gene3D" id="3.30.390.10">
    <property type="entry name" value="Enolase-like, N-terminal domain"/>
    <property type="match status" value="1"/>
</dbReference>
<dbReference type="GO" id="GO:0034194">
    <property type="term" value="P:D-galactonate catabolic process"/>
    <property type="evidence" value="ECO:0007669"/>
    <property type="project" value="InterPro"/>
</dbReference>
<dbReference type="FunFam" id="3.30.390.10:FF:000003">
    <property type="entry name" value="D-galactonate dehydratase"/>
    <property type="match status" value="1"/>
</dbReference>
<dbReference type="Gene3D" id="3.20.20.120">
    <property type="entry name" value="Enolase-like C-terminal domain"/>
    <property type="match status" value="1"/>
</dbReference>
<dbReference type="OrthoDB" id="2579025at2759"/>
<dbReference type="GO" id="GO:0046872">
    <property type="term" value="F:metal ion binding"/>
    <property type="evidence" value="ECO:0007669"/>
    <property type="project" value="UniProtKB-KW"/>
</dbReference>
<dbReference type="AlphaFoldDB" id="A0A0F4YEQ1"/>
<dbReference type="EC" id="4.2.1.6" evidence="6"/>
<dbReference type="InterPro" id="IPR013342">
    <property type="entry name" value="Mandelate_racemase_C"/>
</dbReference>
<dbReference type="InterPro" id="IPR018110">
    <property type="entry name" value="Mandel_Rmase/mucon_lact_enz_CS"/>
</dbReference>
<dbReference type="InterPro" id="IPR029017">
    <property type="entry name" value="Enolase-like_N"/>
</dbReference>
<keyword evidence="3" id="KW-0460">Magnesium</keyword>
<dbReference type="PROSITE" id="PS00908">
    <property type="entry name" value="MR_MLE_1"/>
    <property type="match status" value="1"/>
</dbReference>
<comment type="cofactor">
    <cofactor evidence="1">
        <name>Mg(2+)</name>
        <dbReference type="ChEBI" id="CHEBI:18420"/>
    </cofactor>
</comment>
<feature type="domain" description="Mandelate racemase/muconate lactonizing enzyme C-terminal" evidence="5">
    <location>
        <begin position="126"/>
        <end position="228"/>
    </location>
</feature>
<evidence type="ECO:0000313" key="7">
    <source>
        <dbReference type="Proteomes" id="UP000053958"/>
    </source>
</evidence>
<sequence>MGRIKTIEYFRVKPRWLFVKVTDEEGHYGWGESTLEGHTEAVEGTLAELSERFQGYEADDIEHIWQSAWRLGFYRGGPVFMSAISGIDIALWDLKGRRLGVPIYQLLGGKVRNKLSVYAWIGGDRPSDVESAGKTRLAQGFKAVKMNATEDVNWLDSPSVLESSIQRLQTVKAIGLDAALDFHGRLHKPMAKQLAKALEPYRPLFIEEPLLSEHPEGIKQLSNLISCPIALGERLFNRWDVKRFLTDASVDILQPDVSHCGGISELRRIAAMAETFDVAIAPHCPLGPIALAACMQVDLSTPNFVIQEMGLGIHYNVESGGAYDITSYIKDPSVFAVKDGYVDALTGPGLGIEVDEEMVRQVAKDTEPWRSGEFYGRDGAIREC</sequence>
<protein>
    <submittedName>
        <fullName evidence="6">Galactonate dehydratase</fullName>
        <ecNumber evidence="6">4.2.1.6</ecNumber>
    </submittedName>
</protein>
<keyword evidence="7" id="KW-1185">Reference proteome</keyword>
<organism evidence="6 7">
    <name type="scientific">Rasamsonia emersonii (strain ATCC 16479 / CBS 393.64 / IMI 116815)</name>
    <dbReference type="NCBI Taxonomy" id="1408163"/>
    <lineage>
        <taxon>Eukaryota</taxon>
        <taxon>Fungi</taxon>
        <taxon>Dikarya</taxon>
        <taxon>Ascomycota</taxon>
        <taxon>Pezizomycotina</taxon>
        <taxon>Eurotiomycetes</taxon>
        <taxon>Eurotiomycetidae</taxon>
        <taxon>Eurotiales</taxon>
        <taxon>Trichocomaceae</taxon>
        <taxon>Rasamsonia</taxon>
    </lineage>
</organism>
<dbReference type="InterPro" id="IPR034593">
    <property type="entry name" value="DgoD-like"/>
</dbReference>
<dbReference type="InterPro" id="IPR013341">
    <property type="entry name" value="Mandelate_racemase_N_dom"/>
</dbReference>
<dbReference type="STRING" id="1408163.A0A0F4YEQ1"/>
<dbReference type="Pfam" id="PF13378">
    <property type="entry name" value="MR_MLE_C"/>
    <property type="match status" value="1"/>
</dbReference>